<sequence>MVCFWLIDIGWDQQEADDKLFCLAKTVKIFVVQQRNVLTDPLRFPLIPQMAPTVKVSHDPLGNHTLCQF</sequence>
<organism evidence="1 2">
    <name type="scientific">Polyplax serrata</name>
    <name type="common">Common mouse louse</name>
    <dbReference type="NCBI Taxonomy" id="468196"/>
    <lineage>
        <taxon>Eukaryota</taxon>
        <taxon>Metazoa</taxon>
        <taxon>Ecdysozoa</taxon>
        <taxon>Arthropoda</taxon>
        <taxon>Hexapoda</taxon>
        <taxon>Insecta</taxon>
        <taxon>Pterygota</taxon>
        <taxon>Neoptera</taxon>
        <taxon>Paraneoptera</taxon>
        <taxon>Psocodea</taxon>
        <taxon>Troctomorpha</taxon>
        <taxon>Phthiraptera</taxon>
        <taxon>Anoplura</taxon>
        <taxon>Polyplacidae</taxon>
        <taxon>Polyplax</taxon>
    </lineage>
</organism>
<evidence type="ECO:0000313" key="2">
    <source>
        <dbReference type="Proteomes" id="UP001372834"/>
    </source>
</evidence>
<evidence type="ECO:0000313" key="1">
    <source>
        <dbReference type="EMBL" id="KAK6617721.1"/>
    </source>
</evidence>
<gene>
    <name evidence="1" type="ORF">RUM43_013949</name>
</gene>
<dbReference type="Proteomes" id="UP001372834">
    <property type="component" value="Unassembled WGS sequence"/>
</dbReference>
<reference evidence="1 2" key="1">
    <citation type="submission" date="2023-10" db="EMBL/GenBank/DDBJ databases">
        <title>Genomes of two closely related lineages of the louse Polyplax serrata with different host specificities.</title>
        <authorList>
            <person name="Martinu J."/>
            <person name="Tarabai H."/>
            <person name="Stefka J."/>
            <person name="Hypsa V."/>
        </authorList>
    </citation>
    <scope>NUCLEOTIDE SEQUENCE [LARGE SCALE GENOMIC DNA]</scope>
    <source>
        <strain evidence="1">HR10_N</strain>
    </source>
</reference>
<accession>A0AAN8PBE7</accession>
<name>A0AAN8PBE7_POLSC</name>
<protein>
    <submittedName>
        <fullName evidence="1">Uncharacterized protein</fullName>
    </submittedName>
</protein>
<comment type="caution">
    <text evidence="1">The sequence shown here is derived from an EMBL/GenBank/DDBJ whole genome shotgun (WGS) entry which is preliminary data.</text>
</comment>
<dbReference type="EMBL" id="JAWJWE010000043">
    <property type="protein sequence ID" value="KAK6617721.1"/>
    <property type="molecule type" value="Genomic_DNA"/>
</dbReference>
<proteinExistence type="predicted"/>
<dbReference type="AlphaFoldDB" id="A0AAN8PBE7"/>